<dbReference type="GO" id="GO:0015648">
    <property type="term" value="F:lipid-linked peptidoglycan transporter activity"/>
    <property type="evidence" value="ECO:0007669"/>
    <property type="project" value="TreeGrafter"/>
</dbReference>
<feature type="transmembrane region" description="Helical" evidence="6">
    <location>
        <begin position="109"/>
        <end position="129"/>
    </location>
</feature>
<evidence type="ECO:0008006" key="9">
    <source>
        <dbReference type="Google" id="ProtNLM"/>
    </source>
</evidence>
<gene>
    <name evidence="7" type="ORF">COU03_03670</name>
</gene>
<evidence type="ECO:0000313" key="8">
    <source>
        <dbReference type="Proteomes" id="UP000228906"/>
    </source>
</evidence>
<organism evidence="7 8">
    <name type="scientific">bacterium (Candidatus Gribaldobacteria) CG10_big_fil_rev_8_21_14_0_10_41_12</name>
    <dbReference type="NCBI Taxonomy" id="2014277"/>
    <lineage>
        <taxon>Bacteria</taxon>
        <taxon>Candidatus Gribaldobacteria</taxon>
    </lineage>
</organism>
<feature type="transmembrane region" description="Helical" evidence="6">
    <location>
        <begin position="165"/>
        <end position="182"/>
    </location>
</feature>
<feature type="transmembrane region" description="Helical" evidence="6">
    <location>
        <begin position="346"/>
        <end position="364"/>
    </location>
</feature>
<keyword evidence="3" id="KW-0133">Cell shape</keyword>
<protein>
    <recommendedName>
        <fullName evidence="9">Rod shape-determining protein RodA</fullName>
    </recommendedName>
</protein>
<feature type="transmembrane region" description="Helical" evidence="6">
    <location>
        <begin position="76"/>
        <end position="97"/>
    </location>
</feature>
<evidence type="ECO:0000313" key="7">
    <source>
        <dbReference type="EMBL" id="PIR90910.1"/>
    </source>
</evidence>
<evidence type="ECO:0000256" key="6">
    <source>
        <dbReference type="SAM" id="Phobius"/>
    </source>
</evidence>
<keyword evidence="4 6" id="KW-1133">Transmembrane helix</keyword>
<dbReference type="EMBL" id="PFAV01000068">
    <property type="protein sequence ID" value="PIR90910.1"/>
    <property type="molecule type" value="Genomic_DNA"/>
</dbReference>
<evidence type="ECO:0000256" key="2">
    <source>
        <dbReference type="ARBA" id="ARBA00022692"/>
    </source>
</evidence>
<reference evidence="8" key="1">
    <citation type="submission" date="2017-09" db="EMBL/GenBank/DDBJ databases">
        <title>Depth-based differentiation of microbial function through sediment-hosted aquifers and enrichment of novel symbionts in the deep terrestrial subsurface.</title>
        <authorList>
            <person name="Probst A.J."/>
            <person name="Ladd B."/>
            <person name="Jarett J.K."/>
            <person name="Geller-Mcgrath D.E."/>
            <person name="Sieber C.M.K."/>
            <person name="Emerson J.B."/>
            <person name="Anantharaman K."/>
            <person name="Thomas B.C."/>
            <person name="Malmstrom R."/>
            <person name="Stieglmeier M."/>
            <person name="Klingl A."/>
            <person name="Woyke T."/>
            <person name="Ryan C.M."/>
            <person name="Banfield J.F."/>
        </authorList>
    </citation>
    <scope>NUCLEOTIDE SEQUENCE [LARGE SCALE GENOMIC DNA]</scope>
</reference>
<dbReference type="InterPro" id="IPR001182">
    <property type="entry name" value="FtsW/RodA"/>
</dbReference>
<sequence>MILVLAVSMKIFKHYNWSLLLPAIFLTGIGLTSIYSASISRGSFFDFKKQLIYFALALVCFFVLSRLDLRFLKTNSFLVFGFYLLFLLLIAGLLFAAPLTRGIHGWYKLGPVAFDPEPLAALSLIIILAKFFSTRHTELRSWRFLLVSSLYMIAPFALVFLQPDLGSSICFVAVWLGAIFFSGLPLKRFMAVLLVFVVLAVLGWQFFLHDYQKQRILSFLNPRIDQKGISWSINQSRIAIGSAGFLGKGLGRGPQTQYGFLTEPKTDFIFSAWAEETGFLGTLFLFALLFFLFWRILQAAFFASGNFSCLFAGGLAFLFFTQSAVNIGMCLGLLPVVGIPLPMVSYGGNTLVAFYIGLGILAGLERRD</sequence>
<feature type="transmembrane region" description="Helical" evidence="6">
    <location>
        <begin position="189"/>
        <end position="207"/>
    </location>
</feature>
<comment type="subcellular location">
    <subcellularLocation>
        <location evidence="1">Membrane</location>
        <topology evidence="1">Multi-pass membrane protein</topology>
    </subcellularLocation>
</comment>
<dbReference type="PANTHER" id="PTHR30474:SF1">
    <property type="entry name" value="PEPTIDOGLYCAN GLYCOSYLTRANSFERASE MRDB"/>
    <property type="match status" value="1"/>
</dbReference>
<name>A0A2H0UXT8_9BACT</name>
<evidence type="ECO:0000256" key="1">
    <source>
        <dbReference type="ARBA" id="ARBA00004141"/>
    </source>
</evidence>
<dbReference type="Proteomes" id="UP000228906">
    <property type="component" value="Unassembled WGS sequence"/>
</dbReference>
<keyword evidence="5 6" id="KW-0472">Membrane</keyword>
<dbReference type="GO" id="GO:0051301">
    <property type="term" value="P:cell division"/>
    <property type="evidence" value="ECO:0007669"/>
    <property type="project" value="InterPro"/>
</dbReference>
<dbReference type="GO" id="GO:0008360">
    <property type="term" value="P:regulation of cell shape"/>
    <property type="evidence" value="ECO:0007669"/>
    <property type="project" value="UniProtKB-KW"/>
</dbReference>
<evidence type="ECO:0000256" key="4">
    <source>
        <dbReference type="ARBA" id="ARBA00022989"/>
    </source>
</evidence>
<keyword evidence="2 6" id="KW-0812">Transmembrane</keyword>
<dbReference type="GO" id="GO:0005886">
    <property type="term" value="C:plasma membrane"/>
    <property type="evidence" value="ECO:0007669"/>
    <property type="project" value="TreeGrafter"/>
</dbReference>
<evidence type="ECO:0000256" key="5">
    <source>
        <dbReference type="ARBA" id="ARBA00023136"/>
    </source>
</evidence>
<dbReference type="GO" id="GO:0032153">
    <property type="term" value="C:cell division site"/>
    <property type="evidence" value="ECO:0007669"/>
    <property type="project" value="TreeGrafter"/>
</dbReference>
<proteinExistence type="predicted"/>
<evidence type="ECO:0000256" key="3">
    <source>
        <dbReference type="ARBA" id="ARBA00022960"/>
    </source>
</evidence>
<dbReference type="Pfam" id="PF01098">
    <property type="entry name" value="FTSW_RODA_SPOVE"/>
    <property type="match status" value="1"/>
</dbReference>
<dbReference type="PANTHER" id="PTHR30474">
    <property type="entry name" value="CELL CYCLE PROTEIN"/>
    <property type="match status" value="1"/>
</dbReference>
<feature type="transmembrane region" description="Helical" evidence="6">
    <location>
        <begin position="309"/>
        <end position="334"/>
    </location>
</feature>
<feature type="transmembrane region" description="Helical" evidence="6">
    <location>
        <begin position="51"/>
        <end position="69"/>
    </location>
</feature>
<accession>A0A2H0UXT8</accession>
<feature type="transmembrane region" description="Helical" evidence="6">
    <location>
        <begin position="141"/>
        <end position="159"/>
    </location>
</feature>
<comment type="caution">
    <text evidence="7">The sequence shown here is derived from an EMBL/GenBank/DDBJ whole genome shotgun (WGS) entry which is preliminary data.</text>
</comment>
<feature type="transmembrane region" description="Helical" evidence="6">
    <location>
        <begin position="278"/>
        <end position="297"/>
    </location>
</feature>
<feature type="transmembrane region" description="Helical" evidence="6">
    <location>
        <begin position="19"/>
        <end position="39"/>
    </location>
</feature>
<dbReference type="AlphaFoldDB" id="A0A2H0UXT8"/>